<evidence type="ECO:0000313" key="5">
    <source>
        <dbReference type="EMBL" id="PZG31742.1"/>
    </source>
</evidence>
<evidence type="ECO:0000256" key="3">
    <source>
        <dbReference type="RuleBase" id="RU003476"/>
    </source>
</evidence>
<accession>A0A2W2F7C6</accession>
<dbReference type="Pfam" id="PF00293">
    <property type="entry name" value="NUDIX"/>
    <property type="match status" value="1"/>
</dbReference>
<dbReference type="InterPro" id="IPR000086">
    <property type="entry name" value="NUDIX_hydrolase_dom"/>
</dbReference>
<organism evidence="5 6">
    <name type="scientific">Spongiactinospora gelatinilytica</name>
    <dbReference type="NCBI Taxonomy" id="2666298"/>
    <lineage>
        <taxon>Bacteria</taxon>
        <taxon>Bacillati</taxon>
        <taxon>Actinomycetota</taxon>
        <taxon>Actinomycetes</taxon>
        <taxon>Streptosporangiales</taxon>
        <taxon>Streptosporangiaceae</taxon>
        <taxon>Spongiactinospora</taxon>
    </lineage>
</organism>
<dbReference type="InterPro" id="IPR015797">
    <property type="entry name" value="NUDIX_hydrolase-like_dom_sf"/>
</dbReference>
<comment type="similarity">
    <text evidence="1 3">Belongs to the Nudix hydrolase family.</text>
</comment>
<keyword evidence="2 3" id="KW-0378">Hydrolase</keyword>
<evidence type="ECO:0000313" key="6">
    <source>
        <dbReference type="Proteomes" id="UP000248544"/>
    </source>
</evidence>
<gene>
    <name evidence="5" type="ORF">C1I98_29915</name>
</gene>
<sequence>MRVNCVGAVVFDDSGRLLLIRRGHPPGEGLWSLPGGRVEPGESDHQAVVRELLEETGLRVSVVRLAGTVERPGGPGVVYVIRDYLAVPAGDTALTAGDDAAGARWVPVPELDRLPMSPGVLDALREWGLIGGRSSATG</sequence>
<keyword evidence="6" id="KW-1185">Reference proteome</keyword>
<dbReference type="PROSITE" id="PS51462">
    <property type="entry name" value="NUDIX"/>
    <property type="match status" value="1"/>
</dbReference>
<dbReference type="PRINTS" id="PR00502">
    <property type="entry name" value="NUDIXFAMILY"/>
</dbReference>
<dbReference type="PANTHER" id="PTHR43736:SF1">
    <property type="entry name" value="DIHYDRONEOPTERIN TRIPHOSPHATE DIPHOSPHATASE"/>
    <property type="match status" value="1"/>
</dbReference>
<dbReference type="GO" id="GO:0016787">
    <property type="term" value="F:hydrolase activity"/>
    <property type="evidence" value="ECO:0007669"/>
    <property type="project" value="UniProtKB-KW"/>
</dbReference>
<comment type="caution">
    <text evidence="5">The sequence shown here is derived from an EMBL/GenBank/DDBJ whole genome shotgun (WGS) entry which is preliminary data.</text>
</comment>
<dbReference type="EMBL" id="POUA01000321">
    <property type="protein sequence ID" value="PZG31742.1"/>
    <property type="molecule type" value="Genomic_DNA"/>
</dbReference>
<dbReference type="Gene3D" id="3.90.79.10">
    <property type="entry name" value="Nucleoside Triphosphate Pyrophosphohydrolase"/>
    <property type="match status" value="1"/>
</dbReference>
<dbReference type="CDD" id="cd04673">
    <property type="entry name" value="NUDIX_ADPRase"/>
    <property type="match status" value="1"/>
</dbReference>
<reference evidence="5 6" key="1">
    <citation type="submission" date="2018-01" db="EMBL/GenBank/DDBJ databases">
        <title>Draft genome sequence of Sphaerisporangium sp. 7K107.</title>
        <authorList>
            <person name="Sahin N."/>
            <person name="Saygin H."/>
            <person name="Ay H."/>
        </authorList>
    </citation>
    <scope>NUCLEOTIDE SEQUENCE [LARGE SCALE GENOMIC DNA]</scope>
    <source>
        <strain evidence="5 6">7K107</strain>
    </source>
</reference>
<name>A0A2W2F7C6_9ACTN</name>
<dbReference type="InterPro" id="IPR020084">
    <property type="entry name" value="NUDIX_hydrolase_CS"/>
</dbReference>
<dbReference type="AlphaFoldDB" id="A0A2W2F7C6"/>
<dbReference type="Proteomes" id="UP000248544">
    <property type="component" value="Unassembled WGS sequence"/>
</dbReference>
<dbReference type="PANTHER" id="PTHR43736">
    <property type="entry name" value="ADP-RIBOSE PYROPHOSPHATASE"/>
    <property type="match status" value="1"/>
</dbReference>
<dbReference type="InterPro" id="IPR020476">
    <property type="entry name" value="Nudix_hydrolase"/>
</dbReference>
<proteinExistence type="inferred from homology"/>
<dbReference type="RefSeq" id="WP_111170746.1">
    <property type="nucleotide sequence ID" value="NZ_POUA01000321.1"/>
</dbReference>
<evidence type="ECO:0000259" key="4">
    <source>
        <dbReference type="PROSITE" id="PS51462"/>
    </source>
</evidence>
<evidence type="ECO:0000256" key="1">
    <source>
        <dbReference type="ARBA" id="ARBA00005582"/>
    </source>
</evidence>
<feature type="domain" description="Nudix hydrolase" evidence="4">
    <location>
        <begin position="1"/>
        <end position="128"/>
    </location>
</feature>
<dbReference type="PROSITE" id="PS00893">
    <property type="entry name" value="NUDIX_BOX"/>
    <property type="match status" value="1"/>
</dbReference>
<protein>
    <submittedName>
        <fullName evidence="5">NUDIX hydrolase</fullName>
    </submittedName>
</protein>
<evidence type="ECO:0000256" key="2">
    <source>
        <dbReference type="ARBA" id="ARBA00022801"/>
    </source>
</evidence>
<dbReference type="SUPFAM" id="SSF55811">
    <property type="entry name" value="Nudix"/>
    <property type="match status" value="1"/>
</dbReference>